<organism evidence="1 2">
    <name type="scientific">Panagrolaimus sp. JU765</name>
    <dbReference type="NCBI Taxonomy" id="591449"/>
    <lineage>
        <taxon>Eukaryota</taxon>
        <taxon>Metazoa</taxon>
        <taxon>Ecdysozoa</taxon>
        <taxon>Nematoda</taxon>
        <taxon>Chromadorea</taxon>
        <taxon>Rhabditida</taxon>
        <taxon>Tylenchina</taxon>
        <taxon>Panagrolaimomorpha</taxon>
        <taxon>Panagrolaimoidea</taxon>
        <taxon>Panagrolaimidae</taxon>
        <taxon>Panagrolaimus</taxon>
    </lineage>
</organism>
<protein>
    <submittedName>
        <fullName evidence="2">HMG box domain-containing protein</fullName>
    </submittedName>
</protein>
<dbReference type="WBParaSite" id="JU765_v2.g2031.t1">
    <property type="protein sequence ID" value="JU765_v2.g2031.t1"/>
    <property type="gene ID" value="JU765_v2.g2031"/>
</dbReference>
<name>A0AC34QY81_9BILA</name>
<proteinExistence type="predicted"/>
<dbReference type="Proteomes" id="UP000887576">
    <property type="component" value="Unplaced"/>
</dbReference>
<evidence type="ECO:0000313" key="1">
    <source>
        <dbReference type="Proteomes" id="UP000887576"/>
    </source>
</evidence>
<evidence type="ECO:0000313" key="2">
    <source>
        <dbReference type="WBParaSite" id="JU765_v2.g2031.t1"/>
    </source>
</evidence>
<sequence>MNRIPLLSAVFSRLTVSASFSTAPAPKRLPRGFNKPTAYSLFTKENFDKTKKIPEEASRLSVLWKGLSPEKKSVYVQQAVKIGEERRSKFENMGESAKESSLAENKERMEKLKVKRRLSAYREFRITHNYPKRPANGYASFLKEYLKKQKLDSKSSAVKAFVEGKNAWLALSEEQKKPYLDKAAKNLAEYNAEVKKWKKAHGAQYAKVRAAYLTPKTGRPIMKAMKARRAARAVSKRRRRTAK</sequence>
<reference evidence="2" key="1">
    <citation type="submission" date="2022-11" db="UniProtKB">
        <authorList>
            <consortium name="WormBaseParasite"/>
        </authorList>
    </citation>
    <scope>IDENTIFICATION</scope>
</reference>
<accession>A0AC34QY81</accession>